<feature type="compositionally biased region" description="Basic and acidic residues" evidence="1">
    <location>
        <begin position="67"/>
        <end position="77"/>
    </location>
</feature>
<comment type="caution">
    <text evidence="2">The sequence shown here is derived from an EMBL/GenBank/DDBJ whole genome shotgun (WGS) entry which is preliminary data.</text>
</comment>
<reference evidence="2 3" key="1">
    <citation type="submission" date="2014-02" db="EMBL/GenBank/DDBJ databases">
        <title>The genome sequence of the entomopathogenic fungus Metarhizium robertsii ARSEF 2575.</title>
        <authorList>
            <person name="Giuliano Garisto Donzelli B."/>
            <person name="Roe B.A."/>
            <person name="Macmil S.L."/>
            <person name="Krasnoff S.B."/>
            <person name="Gibson D.M."/>
        </authorList>
    </citation>
    <scope>NUCLEOTIDE SEQUENCE [LARGE SCALE GENOMIC DNA]</scope>
    <source>
        <strain evidence="2 3">ARSEF 2575</strain>
    </source>
</reference>
<proteinExistence type="predicted"/>
<name>A0A0A1V041_9HYPO</name>
<accession>A0A0A1V041</accession>
<dbReference type="EMBL" id="JELW01000003">
    <property type="protein sequence ID" value="EXV03662.1"/>
    <property type="molecule type" value="Genomic_DNA"/>
</dbReference>
<evidence type="ECO:0000313" key="2">
    <source>
        <dbReference type="EMBL" id="EXV03662.1"/>
    </source>
</evidence>
<protein>
    <submittedName>
        <fullName evidence="2">Uncharacterized protein</fullName>
    </submittedName>
</protein>
<dbReference type="AlphaFoldDB" id="A0A0A1V041"/>
<dbReference type="HOGENOM" id="CLU_2638585_0_0_1"/>
<organism evidence="2 3">
    <name type="scientific">Metarhizium robertsii</name>
    <dbReference type="NCBI Taxonomy" id="568076"/>
    <lineage>
        <taxon>Eukaryota</taxon>
        <taxon>Fungi</taxon>
        <taxon>Dikarya</taxon>
        <taxon>Ascomycota</taxon>
        <taxon>Pezizomycotina</taxon>
        <taxon>Sordariomycetes</taxon>
        <taxon>Hypocreomycetidae</taxon>
        <taxon>Hypocreales</taxon>
        <taxon>Clavicipitaceae</taxon>
        <taxon>Metarhizium</taxon>
    </lineage>
</organism>
<sequence>MYHATDLIGSDALYYSTWYSQRRRSSVLHQPPNKHGTASTKGEARQHEVRWVGGGPGSHRRYLKTFGPRDTHRLLGT</sequence>
<evidence type="ECO:0000256" key="1">
    <source>
        <dbReference type="SAM" id="MobiDB-lite"/>
    </source>
</evidence>
<gene>
    <name evidence="2" type="ORF">X797_003461</name>
</gene>
<dbReference type="Proteomes" id="UP000030151">
    <property type="component" value="Unassembled WGS sequence"/>
</dbReference>
<evidence type="ECO:0000313" key="3">
    <source>
        <dbReference type="Proteomes" id="UP000030151"/>
    </source>
</evidence>
<feature type="region of interest" description="Disordered" evidence="1">
    <location>
        <begin position="25"/>
        <end position="77"/>
    </location>
</feature>